<dbReference type="EMBL" id="CP048286">
    <property type="protein sequence ID" value="QHW34120.1"/>
    <property type="molecule type" value="Genomic_DNA"/>
</dbReference>
<evidence type="ECO:0000259" key="1">
    <source>
        <dbReference type="Pfam" id="PF07978"/>
    </source>
</evidence>
<proteinExistence type="predicted"/>
<sequence length="105" mass="12665">MIYELRVYEVHPGKMKALLDRFENHTIALFAKHGMRITQFWEDLDEKNNRLYYVVEHDSLDIRNLNYERFRNDPEWLALKQVTEENGPLVQAQVSYFMKDAFLTP</sequence>
<name>A0A6C0P6D2_9BACL</name>
<dbReference type="Pfam" id="PF07978">
    <property type="entry name" value="NIPSNAP"/>
    <property type="match status" value="1"/>
</dbReference>
<protein>
    <submittedName>
        <fullName evidence="2">NIPSNAP family protein</fullName>
    </submittedName>
</protein>
<reference evidence="2 3" key="1">
    <citation type="submission" date="2020-02" db="EMBL/GenBank/DDBJ databases">
        <title>Paenibacillus sp. nov., isolated from rhizosphere soil of tomato.</title>
        <authorList>
            <person name="Weon H.-Y."/>
            <person name="Lee S.A."/>
        </authorList>
    </citation>
    <scope>NUCLEOTIDE SEQUENCE [LARGE SCALE GENOMIC DNA]</scope>
    <source>
        <strain evidence="2 3">14171R-81</strain>
    </source>
</reference>
<dbReference type="AlphaFoldDB" id="A0A6C0P6D2"/>
<evidence type="ECO:0000313" key="3">
    <source>
        <dbReference type="Proteomes" id="UP000479114"/>
    </source>
</evidence>
<gene>
    <name evidence="2" type="ORF">GZH47_27215</name>
</gene>
<dbReference type="InterPro" id="IPR011008">
    <property type="entry name" value="Dimeric_a/b-barrel"/>
</dbReference>
<keyword evidence="3" id="KW-1185">Reference proteome</keyword>
<dbReference type="InterPro" id="IPR012577">
    <property type="entry name" value="NIPSNAP"/>
</dbReference>
<dbReference type="SUPFAM" id="SSF54909">
    <property type="entry name" value="Dimeric alpha+beta barrel"/>
    <property type="match status" value="1"/>
</dbReference>
<dbReference type="KEGG" id="prz:GZH47_27215"/>
<accession>A0A6C0P6D2</accession>
<feature type="domain" description="NIPSNAP" evidence="1">
    <location>
        <begin position="3"/>
        <end position="99"/>
    </location>
</feature>
<dbReference type="Gene3D" id="3.30.70.100">
    <property type="match status" value="1"/>
</dbReference>
<organism evidence="2 3">
    <name type="scientific">Paenibacillus rhizovicinus</name>
    <dbReference type="NCBI Taxonomy" id="2704463"/>
    <lineage>
        <taxon>Bacteria</taxon>
        <taxon>Bacillati</taxon>
        <taxon>Bacillota</taxon>
        <taxon>Bacilli</taxon>
        <taxon>Bacillales</taxon>
        <taxon>Paenibacillaceae</taxon>
        <taxon>Paenibacillus</taxon>
    </lineage>
</organism>
<dbReference type="Proteomes" id="UP000479114">
    <property type="component" value="Chromosome"/>
</dbReference>
<dbReference type="RefSeq" id="WP_162644114.1">
    <property type="nucleotide sequence ID" value="NZ_CP048286.1"/>
</dbReference>
<evidence type="ECO:0000313" key="2">
    <source>
        <dbReference type="EMBL" id="QHW34120.1"/>
    </source>
</evidence>